<name>A0A6C0BBL9_9ZZZZ</name>
<sequence>MSKQEEQEQEGGFQNNDLIFYSLGENIYSGGFSVDSLLLKGGKGAIKSLSIDEDAKHGIFGKNLAVPPMWFLSPIKENSKKSVFNDDDEILEENIHDQLLLLSQLRARKKGTAKLLPKKAKKQTRKKNV</sequence>
<protein>
    <submittedName>
        <fullName evidence="1">Uncharacterized protein</fullName>
    </submittedName>
</protein>
<evidence type="ECO:0000313" key="1">
    <source>
        <dbReference type="EMBL" id="QHS88888.1"/>
    </source>
</evidence>
<dbReference type="AlphaFoldDB" id="A0A6C0BBL9"/>
<accession>A0A6C0BBL9</accession>
<organism evidence="1">
    <name type="scientific">viral metagenome</name>
    <dbReference type="NCBI Taxonomy" id="1070528"/>
    <lineage>
        <taxon>unclassified sequences</taxon>
        <taxon>metagenomes</taxon>
        <taxon>organismal metagenomes</taxon>
    </lineage>
</organism>
<proteinExistence type="predicted"/>
<reference evidence="1" key="1">
    <citation type="journal article" date="2020" name="Nature">
        <title>Giant virus diversity and host interactions through global metagenomics.</title>
        <authorList>
            <person name="Schulz F."/>
            <person name="Roux S."/>
            <person name="Paez-Espino D."/>
            <person name="Jungbluth S."/>
            <person name="Walsh D.A."/>
            <person name="Denef V.J."/>
            <person name="McMahon K.D."/>
            <person name="Konstantinidis K.T."/>
            <person name="Eloe-Fadrosh E.A."/>
            <person name="Kyrpides N.C."/>
            <person name="Woyke T."/>
        </authorList>
    </citation>
    <scope>NUCLEOTIDE SEQUENCE</scope>
    <source>
        <strain evidence="1">GVMAG-M-3300010158-59</strain>
    </source>
</reference>
<dbReference type="EMBL" id="MN739103">
    <property type="protein sequence ID" value="QHS88888.1"/>
    <property type="molecule type" value="Genomic_DNA"/>
</dbReference>